<dbReference type="EMBL" id="JBJIAA010000007">
    <property type="protein sequence ID" value="MFL0250761.1"/>
    <property type="molecule type" value="Genomic_DNA"/>
</dbReference>
<gene>
    <name evidence="1" type="ORF">ACJDT4_10045</name>
</gene>
<dbReference type="RefSeq" id="WP_406787424.1">
    <property type="nucleotide sequence ID" value="NZ_JBJIAA010000007.1"/>
</dbReference>
<organism evidence="1 2">
    <name type="scientific">Clostridium neuense</name>
    <dbReference type="NCBI Taxonomy" id="1728934"/>
    <lineage>
        <taxon>Bacteria</taxon>
        <taxon>Bacillati</taxon>
        <taxon>Bacillota</taxon>
        <taxon>Clostridia</taxon>
        <taxon>Eubacteriales</taxon>
        <taxon>Clostridiaceae</taxon>
        <taxon>Clostridium</taxon>
    </lineage>
</organism>
<comment type="caution">
    <text evidence="1">The sequence shown here is derived from an EMBL/GenBank/DDBJ whole genome shotgun (WGS) entry which is preliminary data.</text>
</comment>
<evidence type="ECO:0000313" key="2">
    <source>
        <dbReference type="Proteomes" id="UP001623592"/>
    </source>
</evidence>
<accession>A0ABW8TE16</accession>
<evidence type="ECO:0000313" key="1">
    <source>
        <dbReference type="EMBL" id="MFL0250761.1"/>
    </source>
</evidence>
<proteinExistence type="predicted"/>
<protein>
    <submittedName>
        <fullName evidence="1">Uncharacterized protein</fullName>
    </submittedName>
</protein>
<reference evidence="1 2" key="1">
    <citation type="submission" date="2024-11" db="EMBL/GenBank/DDBJ databases">
        <authorList>
            <person name="Heng Y.C."/>
            <person name="Lim A.C.H."/>
            <person name="Lee J.K.Y."/>
            <person name="Kittelmann S."/>
        </authorList>
    </citation>
    <scope>NUCLEOTIDE SEQUENCE [LARGE SCALE GENOMIC DNA]</scope>
    <source>
        <strain evidence="1 2">WILCCON 0114</strain>
    </source>
</reference>
<dbReference type="Proteomes" id="UP001623592">
    <property type="component" value="Unassembled WGS sequence"/>
</dbReference>
<name>A0ABW8TE16_9CLOT</name>
<keyword evidence="2" id="KW-1185">Reference proteome</keyword>
<sequence>MKKNILFCDDEELWAIKMSLWSYRNFLSNEKKNGNKNVKERETMIKNIIHNIESIAK</sequence>